<evidence type="ECO:0000259" key="1">
    <source>
        <dbReference type="Pfam" id="PF00199"/>
    </source>
</evidence>
<dbReference type="InterPro" id="IPR020835">
    <property type="entry name" value="Catalase_sf"/>
</dbReference>
<keyword evidence="3" id="KW-1185">Reference proteome</keyword>
<sequence>MSTNSSARDVPFPPTIDEHLGERLQDHEAEFTTKLADSIEHSLHLRYQSGEFRRDVHARATGILKAQFRVHDTLPPHIANKGVFVPGKTYDAILRLSNASGDAHKSDKSQDGRGFAIKLLNVPGTKLLESDKDATTQDFLMINHPIVFSKDTKSYLDLIKKSAPDATTLQKITIPFTLGLKGTLVAGQLSSGKIGNPLQVQYFSAVPYQLGLGPDRIAVKYSAKPVIDEKDKDHVPHLLAADDYLHQAVKRTLSPTSATKPVEFKFMIQQRVGSHMDVEDSMKEWCQNESPFEEVATITVPPQDVDSEELNKLGERLSFNPWHSLPDHRPLGSVNRTRKIVYERISRVRDEMNSVPREEPSTIQG</sequence>
<organism evidence="2 3">
    <name type="scientific">Linnemannia gamsii</name>
    <dbReference type="NCBI Taxonomy" id="64522"/>
    <lineage>
        <taxon>Eukaryota</taxon>
        <taxon>Fungi</taxon>
        <taxon>Fungi incertae sedis</taxon>
        <taxon>Mucoromycota</taxon>
        <taxon>Mortierellomycotina</taxon>
        <taxon>Mortierellomycetes</taxon>
        <taxon>Mortierellales</taxon>
        <taxon>Mortierellaceae</taxon>
        <taxon>Linnemannia</taxon>
    </lineage>
</organism>
<reference evidence="2" key="1">
    <citation type="journal article" date="2020" name="Fungal Divers.">
        <title>Resolving the Mortierellaceae phylogeny through synthesis of multi-gene phylogenetics and phylogenomics.</title>
        <authorList>
            <person name="Vandepol N."/>
            <person name="Liber J."/>
            <person name="Desiro A."/>
            <person name="Na H."/>
            <person name="Kennedy M."/>
            <person name="Barry K."/>
            <person name="Grigoriev I.V."/>
            <person name="Miller A.N."/>
            <person name="O'Donnell K."/>
            <person name="Stajich J.E."/>
            <person name="Bonito G."/>
        </authorList>
    </citation>
    <scope>NUCLEOTIDE SEQUENCE</scope>
    <source>
        <strain evidence="2">NVP60</strain>
    </source>
</reference>
<dbReference type="PANTHER" id="PTHR36195:SF4">
    <property type="entry name" value="DOMAIN PROTEIN, PUTATIVE (AFU_ORTHOLOGUE AFUA_5G01990)-RELATED"/>
    <property type="match status" value="1"/>
</dbReference>
<dbReference type="Gene3D" id="2.40.180.10">
    <property type="entry name" value="Catalase core domain"/>
    <property type="match status" value="1"/>
</dbReference>
<dbReference type="CDD" id="cd08152">
    <property type="entry name" value="y4iL_like"/>
    <property type="match status" value="1"/>
</dbReference>
<evidence type="ECO:0000313" key="2">
    <source>
        <dbReference type="EMBL" id="KAG0277462.1"/>
    </source>
</evidence>
<evidence type="ECO:0000313" key="3">
    <source>
        <dbReference type="Proteomes" id="UP000823405"/>
    </source>
</evidence>
<dbReference type="GO" id="GO:0004096">
    <property type="term" value="F:catalase activity"/>
    <property type="evidence" value="ECO:0007669"/>
    <property type="project" value="InterPro"/>
</dbReference>
<dbReference type="GO" id="GO:0006979">
    <property type="term" value="P:response to oxidative stress"/>
    <property type="evidence" value="ECO:0007669"/>
    <property type="project" value="InterPro"/>
</dbReference>
<feature type="domain" description="Catalase core" evidence="1">
    <location>
        <begin position="54"/>
        <end position="168"/>
    </location>
</feature>
<dbReference type="InterPro" id="IPR011614">
    <property type="entry name" value="Catalase_core"/>
</dbReference>
<gene>
    <name evidence="2" type="ORF">BGZ97_009902</name>
</gene>
<dbReference type="OrthoDB" id="3358373at2759"/>
<dbReference type="GO" id="GO:0020037">
    <property type="term" value="F:heme binding"/>
    <property type="evidence" value="ECO:0007669"/>
    <property type="project" value="InterPro"/>
</dbReference>
<proteinExistence type="predicted"/>
<dbReference type="Proteomes" id="UP000823405">
    <property type="component" value="Unassembled WGS sequence"/>
</dbReference>
<dbReference type="AlphaFoldDB" id="A0A9P6QN76"/>
<dbReference type="SUPFAM" id="SSF56634">
    <property type="entry name" value="Heme-dependent catalase-like"/>
    <property type="match status" value="1"/>
</dbReference>
<accession>A0A9P6QN76</accession>
<dbReference type="Pfam" id="PF00199">
    <property type="entry name" value="Catalase"/>
    <property type="match status" value="1"/>
</dbReference>
<dbReference type="InterPro" id="IPR018028">
    <property type="entry name" value="Catalase"/>
</dbReference>
<protein>
    <recommendedName>
        <fullName evidence="1">Catalase core domain-containing protein</fullName>
    </recommendedName>
</protein>
<dbReference type="EMBL" id="JAAAIN010004905">
    <property type="protein sequence ID" value="KAG0277462.1"/>
    <property type="molecule type" value="Genomic_DNA"/>
</dbReference>
<comment type="caution">
    <text evidence="2">The sequence shown here is derived from an EMBL/GenBank/DDBJ whole genome shotgun (WGS) entry which is preliminary data.</text>
</comment>
<dbReference type="PROSITE" id="PS51402">
    <property type="entry name" value="CATALASE_3"/>
    <property type="match status" value="1"/>
</dbReference>
<dbReference type="PANTHER" id="PTHR36195">
    <property type="entry name" value="DOMAIN PROTEIN, PUTATIVE (AFU_ORTHOLOGUE AFUA_5G01990)-RELATED-RELATED"/>
    <property type="match status" value="1"/>
</dbReference>
<name>A0A9P6QN76_9FUNG</name>